<gene>
    <name evidence="1" type="ORF">M8818_003076</name>
</gene>
<reference evidence="1" key="1">
    <citation type="submission" date="2024-02" db="EMBL/GenBank/DDBJ databases">
        <title>Metagenome Assembled Genome of Zalaria obscura JY119.</title>
        <authorList>
            <person name="Vighnesh L."/>
            <person name="Jagadeeshwari U."/>
            <person name="Venkata Ramana C."/>
            <person name="Sasikala C."/>
        </authorList>
    </citation>
    <scope>NUCLEOTIDE SEQUENCE</scope>
    <source>
        <strain evidence="1">JY119</strain>
    </source>
</reference>
<protein>
    <submittedName>
        <fullName evidence="1">Uncharacterized protein</fullName>
    </submittedName>
</protein>
<comment type="caution">
    <text evidence="1">The sequence shown here is derived from an EMBL/GenBank/DDBJ whole genome shotgun (WGS) entry which is preliminary data.</text>
</comment>
<keyword evidence="2" id="KW-1185">Reference proteome</keyword>
<organism evidence="1 2">
    <name type="scientific">Zalaria obscura</name>
    <dbReference type="NCBI Taxonomy" id="2024903"/>
    <lineage>
        <taxon>Eukaryota</taxon>
        <taxon>Fungi</taxon>
        <taxon>Dikarya</taxon>
        <taxon>Ascomycota</taxon>
        <taxon>Pezizomycotina</taxon>
        <taxon>Dothideomycetes</taxon>
        <taxon>Dothideomycetidae</taxon>
        <taxon>Dothideales</taxon>
        <taxon>Zalariaceae</taxon>
        <taxon>Zalaria</taxon>
    </lineage>
</organism>
<evidence type="ECO:0000313" key="1">
    <source>
        <dbReference type="EMBL" id="KAK8212911.1"/>
    </source>
</evidence>
<proteinExistence type="predicted"/>
<name>A0ACC3SHU1_9PEZI</name>
<dbReference type="EMBL" id="JAMKPW020000012">
    <property type="protein sequence ID" value="KAK8212911.1"/>
    <property type="molecule type" value="Genomic_DNA"/>
</dbReference>
<sequence length="542" mass="61138">MNFDPRDHMVVSDDEDDNLKESHTFYVSDTESTDTLLGDGDVWPIEPDDDASVQVTQVEDNSGPIDLTEEDDDVPEIDLTNEDVLEMLTVEEVEHLQAIRDRYPASPRTSPPPRSDTPVRCVEIQAARSTGNIHLEPGMTVEMHPDRDLHQTVYGDFIRIKKIFYNLDDHSITLRGQKFRRTHKLKGMLHTHMTNEVYMVLHESLDIGIQSDLEISLDQVLNVRTLIITNRPFPSLSWRDDIKWTGTGLDEIKWQGPLVCAFDRNPDAVATYRANFRRTRIFCQDATAFITSAAGRLVDVLHISPPCQPWSPAHTIDGKDDAANIASLFTVSELIQKLRPRIVTIEQTAGLLQRHPVFFHTLIRQLTDHGYGISWQIIQCLGYGNPSVRKRLLMIASCPGEPHPPFTKPTHGTSPGVIPFRTIHNAISSVRPGMPNHNPESYIRKNEAPYSAHKPVDQCITTNGGKASVHPSGKRDFTNRELAALQAFNHTHVFVGTRSSVRRQIGNALPPVVSKALYIEIVKCLRETDEREAREDDIVMIE</sequence>
<accession>A0ACC3SHU1</accession>
<evidence type="ECO:0000313" key="2">
    <source>
        <dbReference type="Proteomes" id="UP001320706"/>
    </source>
</evidence>
<dbReference type="Proteomes" id="UP001320706">
    <property type="component" value="Unassembled WGS sequence"/>
</dbReference>